<name>A0ACC2P1Z6_9HYME</name>
<keyword evidence="2" id="KW-1185">Reference proteome</keyword>
<dbReference type="Proteomes" id="UP001239111">
    <property type="component" value="Chromosome 2"/>
</dbReference>
<protein>
    <submittedName>
        <fullName evidence="1">Uncharacterized protein</fullName>
    </submittedName>
</protein>
<proteinExistence type="predicted"/>
<accession>A0ACC2P1Z6</accession>
<reference evidence="1" key="1">
    <citation type="submission" date="2023-04" db="EMBL/GenBank/DDBJ databases">
        <title>A chromosome-level genome assembly of the parasitoid wasp Eretmocerus hayati.</title>
        <authorList>
            <person name="Zhong Y."/>
            <person name="Liu S."/>
            <person name="Liu Y."/>
        </authorList>
    </citation>
    <scope>NUCLEOTIDE SEQUENCE</scope>
    <source>
        <strain evidence="1">ZJU_SS_LIU_2023</strain>
    </source>
</reference>
<sequence>MRLTNSSEIWYVPSIPSQNELTRAMFCERLAVQHVDRLPVLVSSGEIVKILDVPALEDSKGVTQAYAIYTSSLAWGIEADVECLSCDTCPGNMGRKNGAAALLERLLQRTASYFPRRHHIYELAFREAFETKFPGTISPTVALFKKLRDSRNTLDQRSLVVPSRDEFHPDLRRKIPELVAFIKEYMKKCGPGDDYEELLELSLIRCGAVALEDVKFRISGAFSHARLMGKGIHLLKLDLLPNAISLGNSEKQAIRDLLSSSFSCMYQHSSKHLLLLELQGPICSSSKNHTVMSL</sequence>
<organism evidence="1 2">
    <name type="scientific">Eretmocerus hayati</name>
    <dbReference type="NCBI Taxonomy" id="131215"/>
    <lineage>
        <taxon>Eukaryota</taxon>
        <taxon>Metazoa</taxon>
        <taxon>Ecdysozoa</taxon>
        <taxon>Arthropoda</taxon>
        <taxon>Hexapoda</taxon>
        <taxon>Insecta</taxon>
        <taxon>Pterygota</taxon>
        <taxon>Neoptera</taxon>
        <taxon>Endopterygota</taxon>
        <taxon>Hymenoptera</taxon>
        <taxon>Apocrita</taxon>
        <taxon>Proctotrupomorpha</taxon>
        <taxon>Chalcidoidea</taxon>
        <taxon>Aphelinidae</taxon>
        <taxon>Aphelininae</taxon>
        <taxon>Eretmocerus</taxon>
    </lineage>
</organism>
<evidence type="ECO:0000313" key="2">
    <source>
        <dbReference type="Proteomes" id="UP001239111"/>
    </source>
</evidence>
<gene>
    <name evidence="1" type="ORF">QAD02_013376</name>
</gene>
<evidence type="ECO:0000313" key="1">
    <source>
        <dbReference type="EMBL" id="KAJ8677589.1"/>
    </source>
</evidence>
<comment type="caution">
    <text evidence="1">The sequence shown here is derived from an EMBL/GenBank/DDBJ whole genome shotgun (WGS) entry which is preliminary data.</text>
</comment>
<dbReference type="EMBL" id="CM056742">
    <property type="protein sequence ID" value="KAJ8677589.1"/>
    <property type="molecule type" value="Genomic_DNA"/>
</dbReference>